<name>A0A853F3B9_9GAMM</name>
<comment type="caution">
    <text evidence="1">The sequence shown here is derived from an EMBL/GenBank/DDBJ whole genome shotgun (WGS) entry which is preliminary data.</text>
</comment>
<dbReference type="Proteomes" id="UP000568751">
    <property type="component" value="Unassembled WGS sequence"/>
</dbReference>
<organism evidence="1 2">
    <name type="scientific">Candidatus Thiodubiliella endoseptemdiera</name>
    <dbReference type="NCBI Taxonomy" id="2738886"/>
    <lineage>
        <taxon>Bacteria</taxon>
        <taxon>Pseudomonadati</taxon>
        <taxon>Pseudomonadota</taxon>
        <taxon>Gammaproteobacteria</taxon>
        <taxon>Candidatus Pseudothioglobaceae</taxon>
        <taxon>Candidatus Thiodubiliella</taxon>
    </lineage>
</organism>
<evidence type="ECO:0000313" key="1">
    <source>
        <dbReference type="EMBL" id="NYT28026.1"/>
    </source>
</evidence>
<proteinExistence type="predicted"/>
<protein>
    <submittedName>
        <fullName evidence="1">Uncharacterized protein</fullName>
    </submittedName>
</protein>
<evidence type="ECO:0000313" key="2">
    <source>
        <dbReference type="Proteomes" id="UP000568751"/>
    </source>
</evidence>
<dbReference type="AlphaFoldDB" id="A0A853F3B9"/>
<accession>A0A853F3B9</accession>
<dbReference type="EMBL" id="JACCHT010000002">
    <property type="protein sequence ID" value="NYT28026.1"/>
    <property type="molecule type" value="Genomic_DNA"/>
</dbReference>
<gene>
    <name evidence="1" type="ORF">H0A76_09120</name>
</gene>
<reference evidence="1 2" key="1">
    <citation type="submission" date="2020-05" db="EMBL/GenBank/DDBJ databases">
        <title>Horizontal transmission and recombination maintain forever young bacterial symbiont genomes.</title>
        <authorList>
            <person name="Russell S.L."/>
            <person name="Pepper-Tunick E."/>
            <person name="Svedberg J."/>
            <person name="Byrne A."/>
            <person name="Ruelas Castillo J."/>
            <person name="Vollmers C."/>
            <person name="Beinart R.A."/>
            <person name="Corbett-Detig R."/>
        </authorList>
    </citation>
    <scope>NUCLEOTIDE SEQUENCE [LARGE SCALE GENOMIC DNA]</scope>
    <source>
        <strain evidence="1">455</strain>
    </source>
</reference>
<sequence>MKLSDLISRSDVETLQELLGKTTVNLINQLEQQEFSTTKLKQVLQDMYSQTDLITNKNTRFILFDLLNETEVKDLFAFIKPRHWQRCLRQLKNKYNIKNKTIFMIILKLQTMKRGALNYLIRK</sequence>